<dbReference type="PaxDb" id="29760-VIT_19s0014g00780.t01"/>
<accession>E0CS49</accession>
<protein>
    <recommendedName>
        <fullName evidence="4">LRR receptor-like serine/threonine-protein kinase</fullName>
    </recommendedName>
</protein>
<feature type="chain" id="PRO_5003133167" description="LRR receptor-like serine/threonine-protein kinase" evidence="1">
    <location>
        <begin position="25"/>
        <end position="95"/>
    </location>
</feature>
<reference evidence="3" key="1">
    <citation type="journal article" date="2007" name="Nature">
        <title>The grapevine genome sequence suggests ancestral hexaploidization in major angiosperm phyla.</title>
        <authorList>
            <consortium name="The French-Italian Public Consortium for Grapevine Genome Characterization."/>
            <person name="Jaillon O."/>
            <person name="Aury J.-M."/>
            <person name="Noel B."/>
            <person name="Policriti A."/>
            <person name="Clepet C."/>
            <person name="Casagrande A."/>
            <person name="Choisne N."/>
            <person name="Aubourg S."/>
            <person name="Vitulo N."/>
            <person name="Jubin C."/>
            <person name="Vezzi A."/>
            <person name="Legeai F."/>
            <person name="Hugueney P."/>
            <person name="Dasilva C."/>
            <person name="Horner D."/>
            <person name="Mica E."/>
            <person name="Jublot D."/>
            <person name="Poulain J."/>
            <person name="Bruyere C."/>
            <person name="Billault A."/>
            <person name="Segurens B."/>
            <person name="Gouyvenoux M."/>
            <person name="Ugarte E."/>
            <person name="Cattonaro F."/>
            <person name="Anthouard V."/>
            <person name="Vico V."/>
            <person name="Del Fabbro C."/>
            <person name="Alaux M."/>
            <person name="Di Gaspero G."/>
            <person name="Dumas V."/>
            <person name="Felice N."/>
            <person name="Paillard S."/>
            <person name="Juman I."/>
            <person name="Moroldo M."/>
            <person name="Scalabrin S."/>
            <person name="Canaguier A."/>
            <person name="Le Clainche I."/>
            <person name="Malacrida G."/>
            <person name="Durand E."/>
            <person name="Pesole G."/>
            <person name="Laucou V."/>
            <person name="Chatelet P."/>
            <person name="Merdinoglu D."/>
            <person name="Delledonne M."/>
            <person name="Pezzotti M."/>
            <person name="Lecharny A."/>
            <person name="Scarpelli C."/>
            <person name="Artiguenave F."/>
            <person name="Pe M.E."/>
            <person name="Valle G."/>
            <person name="Morgante M."/>
            <person name="Caboche M."/>
            <person name="Adam-Blondon A.-F."/>
            <person name="Weissenbach J."/>
            <person name="Quetier F."/>
            <person name="Wincker P."/>
        </authorList>
    </citation>
    <scope>NUCLEOTIDE SEQUENCE [LARGE SCALE GENOMIC DNA]</scope>
    <source>
        <strain evidence="3">cv. Pinot noir / PN40024</strain>
    </source>
</reference>
<gene>
    <name evidence="2" type="ordered locus">VIT_19s0014g00780</name>
</gene>
<feature type="signal peptide" evidence="1">
    <location>
        <begin position="1"/>
        <end position="24"/>
    </location>
</feature>
<dbReference type="OMA" id="CSISICH"/>
<sequence>MDSSSLLLLLLLGFFCFAEFTSHAQLIPEDEVQTLRTIFTKLNYKYWNISQTSCSGGFNRTIDDNSYSNVACNCTFNKGNVCHVTNIIWNGILFA</sequence>
<name>E0CS49_VITVI</name>
<keyword evidence="1" id="KW-0732">Signal</keyword>
<proteinExistence type="predicted"/>
<dbReference type="AlphaFoldDB" id="E0CS49"/>
<dbReference type="EMBL" id="FN595229">
    <property type="protein sequence ID" value="CBI20148.3"/>
    <property type="molecule type" value="Genomic_DNA"/>
</dbReference>
<dbReference type="InParanoid" id="E0CS49"/>
<evidence type="ECO:0000313" key="3">
    <source>
        <dbReference type="Proteomes" id="UP000009183"/>
    </source>
</evidence>
<dbReference type="HOGENOM" id="CLU_2377049_0_0_1"/>
<organism evidence="2 3">
    <name type="scientific">Vitis vinifera</name>
    <name type="common">Grape</name>
    <dbReference type="NCBI Taxonomy" id="29760"/>
    <lineage>
        <taxon>Eukaryota</taxon>
        <taxon>Viridiplantae</taxon>
        <taxon>Streptophyta</taxon>
        <taxon>Embryophyta</taxon>
        <taxon>Tracheophyta</taxon>
        <taxon>Spermatophyta</taxon>
        <taxon>Magnoliopsida</taxon>
        <taxon>eudicotyledons</taxon>
        <taxon>Gunneridae</taxon>
        <taxon>Pentapetalae</taxon>
        <taxon>rosids</taxon>
        <taxon>Vitales</taxon>
        <taxon>Vitaceae</taxon>
        <taxon>Viteae</taxon>
        <taxon>Vitis</taxon>
    </lineage>
</organism>
<keyword evidence="3" id="KW-1185">Reference proteome</keyword>
<dbReference type="Proteomes" id="UP000009183">
    <property type="component" value="Chromosome 19"/>
</dbReference>
<evidence type="ECO:0000313" key="2">
    <source>
        <dbReference type="EMBL" id="CBI20148.3"/>
    </source>
</evidence>
<evidence type="ECO:0008006" key="4">
    <source>
        <dbReference type="Google" id="ProtNLM"/>
    </source>
</evidence>
<evidence type="ECO:0000256" key="1">
    <source>
        <dbReference type="SAM" id="SignalP"/>
    </source>
</evidence>